<sequence>MTFESEDKTMISHIQNLSETAYDDLGDRKFNFVHFSFDDYVCFDHDCYTEILKHFRILGSPGLAGKAVVYNAEAVRLIYEKGHARFYEYSEDEKPGAIKPEIPVIPPLEIENEDELRALALKIAIGRARKRFDRENAGNFEPLEKKARLGEPSEEEIQKELVELKERRKNKKPPFETPLMSESDWLIPTDEYVLPTDPEFGTRYTVYQELWSRGFFVTSGSKFGSDFLVYDGQPGVVHSSYMCIIRAGPEAISVGNLMMLSRLARSVKKTVLIAIPGTDITLFMTLSQWNEAACGQGVPKPVRLTREDLELERKLENRPQTWDDMKI</sequence>
<evidence type="ECO:0000313" key="1">
    <source>
        <dbReference type="Proteomes" id="UP000887576"/>
    </source>
</evidence>
<dbReference type="Proteomes" id="UP000887576">
    <property type="component" value="Unplaced"/>
</dbReference>
<protein>
    <submittedName>
        <fullName evidence="2">tRNA-intron lyase</fullName>
    </submittedName>
</protein>
<organism evidence="1 2">
    <name type="scientific">Panagrolaimus sp. JU765</name>
    <dbReference type="NCBI Taxonomy" id="591449"/>
    <lineage>
        <taxon>Eukaryota</taxon>
        <taxon>Metazoa</taxon>
        <taxon>Ecdysozoa</taxon>
        <taxon>Nematoda</taxon>
        <taxon>Chromadorea</taxon>
        <taxon>Rhabditida</taxon>
        <taxon>Tylenchina</taxon>
        <taxon>Panagrolaimomorpha</taxon>
        <taxon>Panagrolaimoidea</taxon>
        <taxon>Panagrolaimidae</taxon>
        <taxon>Panagrolaimus</taxon>
    </lineage>
</organism>
<proteinExistence type="predicted"/>
<dbReference type="WBParaSite" id="JU765_v2.g6277.t1">
    <property type="protein sequence ID" value="JU765_v2.g6277.t1"/>
    <property type="gene ID" value="JU765_v2.g6277"/>
</dbReference>
<evidence type="ECO:0000313" key="2">
    <source>
        <dbReference type="WBParaSite" id="JU765_v2.g6277.t1"/>
    </source>
</evidence>
<name>A0AC34RFE7_9BILA</name>
<reference evidence="2" key="1">
    <citation type="submission" date="2022-11" db="UniProtKB">
        <authorList>
            <consortium name="WormBaseParasite"/>
        </authorList>
    </citation>
    <scope>IDENTIFICATION</scope>
</reference>
<accession>A0AC34RFE7</accession>